<evidence type="ECO:0000256" key="7">
    <source>
        <dbReference type="SAM" id="Phobius"/>
    </source>
</evidence>
<dbReference type="CDD" id="cd06173">
    <property type="entry name" value="MFS_MefA_like"/>
    <property type="match status" value="1"/>
</dbReference>
<evidence type="ECO:0000256" key="6">
    <source>
        <dbReference type="SAM" id="MobiDB-lite"/>
    </source>
</evidence>
<sequence>MNALRAKLAALAAERAEALRPPGYRRVAGAMLVTNLGNGAQFIANVWLVLQLTDSPRAVSLVLLTTALPGVFFGPIIGVLMDRYARRLVFATSDIFAALVLAVTVTLYLTHRLETWHLFTAVFLLALSESTSVPTGTALVREIIPVDRLLSANATTGVAVQIGNVIGAAAGGIIIAVSSVAGVLVLNMVSFVLSAVLIIGVRTARRIERDGGAGWKESIRSAAKGLDYLRSHPKMLPSYGMLLVLFATLYLLNTLLAPFAENVLDVGASGLGFIDAMFAIGAIAGGVLLPLFTARLNRDRIAALGVIGMGIALIALGGSSGLAVPMLLYAAAGVCFQSFYIFRTRVQEQVPVGLQGRVMALLIMSVGMCRLVVYGILAIFASTAALRGVYAAGGAALAVLGIIVTITAFRRPEASTPPTDPDLAAYPLAPADPAPAPVVSSERS</sequence>
<feature type="transmembrane region" description="Helical" evidence="7">
    <location>
        <begin position="301"/>
        <end position="320"/>
    </location>
</feature>
<dbReference type="GO" id="GO:0022857">
    <property type="term" value="F:transmembrane transporter activity"/>
    <property type="evidence" value="ECO:0007669"/>
    <property type="project" value="InterPro"/>
</dbReference>
<evidence type="ECO:0000256" key="2">
    <source>
        <dbReference type="ARBA" id="ARBA00022475"/>
    </source>
</evidence>
<name>A0A919T0C8_9ACTN</name>
<feature type="transmembrane region" description="Helical" evidence="7">
    <location>
        <begin position="388"/>
        <end position="409"/>
    </location>
</feature>
<comment type="subcellular location">
    <subcellularLocation>
        <location evidence="1">Cell membrane</location>
        <topology evidence="1">Multi-pass membrane protein</topology>
    </subcellularLocation>
</comment>
<feature type="transmembrane region" description="Helical" evidence="7">
    <location>
        <begin position="58"/>
        <end position="81"/>
    </location>
</feature>
<dbReference type="InterPro" id="IPR020846">
    <property type="entry name" value="MFS_dom"/>
</dbReference>
<dbReference type="GO" id="GO:0005886">
    <property type="term" value="C:plasma membrane"/>
    <property type="evidence" value="ECO:0007669"/>
    <property type="project" value="UniProtKB-SubCell"/>
</dbReference>
<comment type="caution">
    <text evidence="9">The sequence shown here is derived from an EMBL/GenBank/DDBJ whole genome shotgun (WGS) entry which is preliminary data.</text>
</comment>
<evidence type="ECO:0000256" key="4">
    <source>
        <dbReference type="ARBA" id="ARBA00022989"/>
    </source>
</evidence>
<organism evidence="9 10">
    <name type="scientific">Winogradskya consettensis</name>
    <dbReference type="NCBI Taxonomy" id="113560"/>
    <lineage>
        <taxon>Bacteria</taxon>
        <taxon>Bacillati</taxon>
        <taxon>Actinomycetota</taxon>
        <taxon>Actinomycetes</taxon>
        <taxon>Micromonosporales</taxon>
        <taxon>Micromonosporaceae</taxon>
        <taxon>Winogradskya</taxon>
    </lineage>
</organism>
<accession>A0A919T0C8</accession>
<dbReference type="PANTHER" id="PTHR23513:SF6">
    <property type="entry name" value="MAJOR FACILITATOR SUPERFAMILY ASSOCIATED DOMAIN-CONTAINING PROTEIN"/>
    <property type="match status" value="1"/>
</dbReference>
<proteinExistence type="predicted"/>
<dbReference type="EMBL" id="BOQP01000050">
    <property type="protein sequence ID" value="GIM82294.1"/>
    <property type="molecule type" value="Genomic_DNA"/>
</dbReference>
<keyword evidence="4 7" id="KW-1133">Transmembrane helix</keyword>
<dbReference type="RefSeq" id="WP_213002460.1">
    <property type="nucleotide sequence ID" value="NZ_BAAATW010000018.1"/>
</dbReference>
<dbReference type="InterPro" id="IPR011701">
    <property type="entry name" value="MFS"/>
</dbReference>
<protein>
    <submittedName>
        <fullName evidence="9">MFS transporter</fullName>
    </submittedName>
</protein>
<dbReference type="Gene3D" id="1.20.1250.20">
    <property type="entry name" value="MFS general substrate transporter like domains"/>
    <property type="match status" value="1"/>
</dbReference>
<keyword evidence="2" id="KW-1003">Cell membrane</keyword>
<evidence type="ECO:0000256" key="5">
    <source>
        <dbReference type="ARBA" id="ARBA00023136"/>
    </source>
</evidence>
<evidence type="ECO:0000256" key="1">
    <source>
        <dbReference type="ARBA" id="ARBA00004651"/>
    </source>
</evidence>
<feature type="region of interest" description="Disordered" evidence="6">
    <location>
        <begin position="413"/>
        <end position="444"/>
    </location>
</feature>
<feature type="transmembrane region" description="Helical" evidence="7">
    <location>
        <begin position="88"/>
        <end position="110"/>
    </location>
</feature>
<feature type="transmembrane region" description="Helical" evidence="7">
    <location>
        <begin position="266"/>
        <end position="289"/>
    </location>
</feature>
<feature type="transmembrane region" description="Helical" evidence="7">
    <location>
        <begin position="358"/>
        <end position="382"/>
    </location>
</feature>
<reference evidence="9" key="1">
    <citation type="submission" date="2021-03" db="EMBL/GenBank/DDBJ databases">
        <title>Whole genome shotgun sequence of Actinoplanes consettensis NBRC 14913.</title>
        <authorList>
            <person name="Komaki H."/>
            <person name="Tamura T."/>
        </authorList>
    </citation>
    <scope>NUCLEOTIDE SEQUENCE</scope>
    <source>
        <strain evidence="9">NBRC 14913</strain>
    </source>
</reference>
<dbReference type="PANTHER" id="PTHR23513">
    <property type="entry name" value="INTEGRAL MEMBRANE EFFLUX PROTEIN-RELATED"/>
    <property type="match status" value="1"/>
</dbReference>
<dbReference type="SUPFAM" id="SSF103473">
    <property type="entry name" value="MFS general substrate transporter"/>
    <property type="match status" value="1"/>
</dbReference>
<keyword evidence="10" id="KW-1185">Reference proteome</keyword>
<keyword evidence="3 7" id="KW-0812">Transmembrane</keyword>
<dbReference type="InterPro" id="IPR036259">
    <property type="entry name" value="MFS_trans_sf"/>
</dbReference>
<keyword evidence="5 7" id="KW-0472">Membrane</keyword>
<dbReference type="PROSITE" id="PS50850">
    <property type="entry name" value="MFS"/>
    <property type="match status" value="1"/>
</dbReference>
<gene>
    <name evidence="9" type="ORF">Aco04nite_80860</name>
</gene>
<evidence type="ECO:0000256" key="3">
    <source>
        <dbReference type="ARBA" id="ARBA00022692"/>
    </source>
</evidence>
<dbReference type="Proteomes" id="UP000680865">
    <property type="component" value="Unassembled WGS sequence"/>
</dbReference>
<feature type="transmembrane region" description="Helical" evidence="7">
    <location>
        <begin position="181"/>
        <end position="201"/>
    </location>
</feature>
<feature type="transmembrane region" description="Helical" evidence="7">
    <location>
        <begin position="239"/>
        <end position="260"/>
    </location>
</feature>
<dbReference type="AlphaFoldDB" id="A0A919T0C8"/>
<dbReference type="Pfam" id="PF07690">
    <property type="entry name" value="MFS_1"/>
    <property type="match status" value="1"/>
</dbReference>
<evidence type="ECO:0000313" key="9">
    <source>
        <dbReference type="EMBL" id="GIM82294.1"/>
    </source>
</evidence>
<feature type="domain" description="Major facilitator superfamily (MFS) profile" evidence="8">
    <location>
        <begin position="1"/>
        <end position="413"/>
    </location>
</feature>
<evidence type="ECO:0000259" key="8">
    <source>
        <dbReference type="PROSITE" id="PS50850"/>
    </source>
</evidence>
<evidence type="ECO:0000313" key="10">
    <source>
        <dbReference type="Proteomes" id="UP000680865"/>
    </source>
</evidence>